<dbReference type="Pfam" id="PF01948">
    <property type="entry name" value="PyrI"/>
    <property type="match status" value="1"/>
</dbReference>
<feature type="domain" description="Aspartate carbamoyltransferase regulatory subunit C-terminal" evidence="5">
    <location>
        <begin position="95"/>
        <end position="137"/>
    </location>
</feature>
<evidence type="ECO:0000256" key="3">
    <source>
        <dbReference type="ARBA" id="ARBA00022975"/>
    </source>
</evidence>
<accession>A0ABS2MR48</accession>
<protein>
    <submittedName>
        <fullName evidence="6">Aspartate carbamoyltransferase regulatory subunit</fullName>
    </submittedName>
</protein>
<dbReference type="InterPro" id="IPR002801">
    <property type="entry name" value="Asp_carbamoylTrfase_reg"/>
</dbReference>
<evidence type="ECO:0000313" key="6">
    <source>
        <dbReference type="EMBL" id="MBM7561837.1"/>
    </source>
</evidence>
<evidence type="ECO:0000259" key="5">
    <source>
        <dbReference type="Pfam" id="PF02748"/>
    </source>
</evidence>
<proteinExistence type="predicted"/>
<keyword evidence="1" id="KW-0479">Metal-binding</keyword>
<dbReference type="InterPro" id="IPR020545">
    <property type="entry name" value="Asp_carbamoyltransf_reg_N"/>
</dbReference>
<dbReference type="InterPro" id="IPR036792">
    <property type="entry name" value="Asp_carbatrfase_reg_C_sf"/>
</dbReference>
<evidence type="ECO:0000256" key="1">
    <source>
        <dbReference type="ARBA" id="ARBA00022723"/>
    </source>
</evidence>
<keyword evidence="3" id="KW-0665">Pyrimidine biosynthesis</keyword>
<evidence type="ECO:0000313" key="7">
    <source>
        <dbReference type="Proteomes" id="UP000767854"/>
    </source>
</evidence>
<evidence type="ECO:0000259" key="4">
    <source>
        <dbReference type="Pfam" id="PF01948"/>
    </source>
</evidence>
<dbReference type="Proteomes" id="UP000767854">
    <property type="component" value="Unassembled WGS sequence"/>
</dbReference>
<reference evidence="6 7" key="1">
    <citation type="submission" date="2021-01" db="EMBL/GenBank/DDBJ databases">
        <title>Genomic Encyclopedia of Type Strains, Phase IV (KMG-IV): sequencing the most valuable type-strain genomes for metagenomic binning, comparative biology and taxonomic classification.</title>
        <authorList>
            <person name="Goeker M."/>
        </authorList>
    </citation>
    <scope>NUCLEOTIDE SEQUENCE [LARGE SCALE GENOMIC DNA]</scope>
    <source>
        <strain evidence="6 7">DSM 24436</strain>
    </source>
</reference>
<dbReference type="SUPFAM" id="SSF57825">
    <property type="entry name" value="Aspartate carbamoyltransferase, Regulatory-chain, C-terminal domain"/>
    <property type="match status" value="1"/>
</dbReference>
<name>A0ABS2MR48_9FIRM</name>
<feature type="domain" description="Aspartate carbamoyltransferase regulatory subunit N-terminal" evidence="4">
    <location>
        <begin position="2"/>
        <end position="90"/>
    </location>
</feature>
<dbReference type="Gene3D" id="2.30.30.20">
    <property type="entry name" value="Aspartate carbamoyltransferase regulatory subunit, C-terminal domain"/>
    <property type="match status" value="1"/>
</dbReference>
<dbReference type="PANTHER" id="PTHR35805">
    <property type="entry name" value="ASPARTATE CARBAMOYLTRANSFERASE REGULATORY CHAIN"/>
    <property type="match status" value="1"/>
</dbReference>
<dbReference type="Pfam" id="PF02748">
    <property type="entry name" value="PyrI_C"/>
    <property type="match status" value="1"/>
</dbReference>
<dbReference type="Gene3D" id="3.30.70.140">
    <property type="entry name" value="Aspartate carbamoyltransferase regulatory subunit, N-terminal domain"/>
    <property type="match status" value="1"/>
</dbReference>
<dbReference type="SUPFAM" id="SSF54893">
    <property type="entry name" value="Aspartate carbamoyltransferase, Regulatory-chain, N-terminal domain"/>
    <property type="match status" value="1"/>
</dbReference>
<dbReference type="PANTHER" id="PTHR35805:SF1">
    <property type="entry name" value="ASPARTATE CARBAMOYLTRANSFERASE REGULATORY CHAIN"/>
    <property type="match status" value="1"/>
</dbReference>
<sequence length="142" mass="15713">MLEVNGIKNGVVIDHIPAGKGLKVFSLLFSDMEDPMVLLMNVKSNVLGKKDIIKIENVSSVNLELLGLISQSITVNYIVNDALTRKVHVKIPETITGGLKCSNPRCITHSDDYAIPTFKLLSSNGKAEYECNYCEEITVYRL</sequence>
<gene>
    <name evidence="6" type="ORF">JOC49_001378</name>
</gene>
<evidence type="ECO:0000256" key="2">
    <source>
        <dbReference type="ARBA" id="ARBA00022833"/>
    </source>
</evidence>
<keyword evidence="2" id="KW-0862">Zinc</keyword>
<comment type="caution">
    <text evidence="6">The sequence shown here is derived from an EMBL/GenBank/DDBJ whole genome shotgun (WGS) entry which is preliminary data.</text>
</comment>
<organism evidence="6 7">
    <name type="scientific">Fusibacter tunisiensis</name>
    <dbReference type="NCBI Taxonomy" id="1008308"/>
    <lineage>
        <taxon>Bacteria</taxon>
        <taxon>Bacillati</taxon>
        <taxon>Bacillota</taxon>
        <taxon>Clostridia</taxon>
        <taxon>Eubacteriales</taxon>
        <taxon>Eubacteriales Family XII. Incertae Sedis</taxon>
        <taxon>Fusibacter</taxon>
    </lineage>
</organism>
<dbReference type="InterPro" id="IPR020542">
    <property type="entry name" value="Asp_carbamoyltrfase_reg_C"/>
</dbReference>
<keyword evidence="7" id="KW-1185">Reference proteome</keyword>
<dbReference type="RefSeq" id="WP_204663728.1">
    <property type="nucleotide sequence ID" value="NZ_JAFBDT010000008.1"/>
</dbReference>
<dbReference type="EMBL" id="JAFBDT010000008">
    <property type="protein sequence ID" value="MBM7561837.1"/>
    <property type="molecule type" value="Genomic_DNA"/>
</dbReference>
<dbReference type="InterPro" id="IPR036793">
    <property type="entry name" value="Asp_carbatrfase_reg_N_sf"/>
</dbReference>